<keyword evidence="4" id="KW-1185">Reference proteome</keyword>
<feature type="non-terminal residue" evidence="3">
    <location>
        <position position="1"/>
    </location>
</feature>
<comment type="caution">
    <text evidence="3">The sequence shown here is derived from an EMBL/GenBank/DDBJ whole genome shotgun (WGS) entry which is preliminary data.</text>
</comment>
<dbReference type="AlphaFoldDB" id="A0AAD8E6W5"/>
<gene>
    <name evidence="3" type="ORF">L9F63_024536</name>
</gene>
<sequence>MVVSLAGSSDEGEPAATAATTEEEEEEEESMEEPLNMGPPSHDQPLLAAEAAGEDSAVRLRAHHELMVTHVPTLAVPPELELRDPAMGVWTRQTVPRGTRYGPFRGKWIPEPLDLRYAWEVRVLGSGIRGFVDASTEFGNWLKLVRSTNQSEAQNVRPLLLAGQ</sequence>
<dbReference type="InterPro" id="IPR046341">
    <property type="entry name" value="SET_dom_sf"/>
</dbReference>
<dbReference type="EMBL" id="JASPKZ010008476">
    <property type="protein sequence ID" value="KAJ9579358.1"/>
    <property type="molecule type" value="Genomic_DNA"/>
</dbReference>
<evidence type="ECO:0000313" key="4">
    <source>
        <dbReference type="Proteomes" id="UP001233999"/>
    </source>
</evidence>
<organism evidence="3 4">
    <name type="scientific">Diploptera punctata</name>
    <name type="common">Pacific beetle cockroach</name>
    <dbReference type="NCBI Taxonomy" id="6984"/>
    <lineage>
        <taxon>Eukaryota</taxon>
        <taxon>Metazoa</taxon>
        <taxon>Ecdysozoa</taxon>
        <taxon>Arthropoda</taxon>
        <taxon>Hexapoda</taxon>
        <taxon>Insecta</taxon>
        <taxon>Pterygota</taxon>
        <taxon>Neoptera</taxon>
        <taxon>Polyneoptera</taxon>
        <taxon>Dictyoptera</taxon>
        <taxon>Blattodea</taxon>
        <taxon>Blaberoidea</taxon>
        <taxon>Blaberidae</taxon>
        <taxon>Diplopterinae</taxon>
        <taxon>Diploptera</taxon>
    </lineage>
</organism>
<dbReference type="Pfam" id="PF21549">
    <property type="entry name" value="PRDM2_PR"/>
    <property type="match status" value="1"/>
</dbReference>
<dbReference type="Gene3D" id="2.170.270.10">
    <property type="entry name" value="SET domain"/>
    <property type="match status" value="1"/>
</dbReference>
<dbReference type="GO" id="GO:0008276">
    <property type="term" value="F:protein methyltransferase activity"/>
    <property type="evidence" value="ECO:0007669"/>
    <property type="project" value="UniProtKB-ARBA"/>
</dbReference>
<proteinExistence type="predicted"/>
<protein>
    <recommendedName>
        <fullName evidence="2">SET domain-containing protein</fullName>
    </recommendedName>
</protein>
<reference evidence="3" key="1">
    <citation type="journal article" date="2023" name="IScience">
        <title>Live-bearing cockroach genome reveals convergent evolutionary mechanisms linked to viviparity in insects and beyond.</title>
        <authorList>
            <person name="Fouks B."/>
            <person name="Harrison M.C."/>
            <person name="Mikhailova A.A."/>
            <person name="Marchal E."/>
            <person name="English S."/>
            <person name="Carruthers M."/>
            <person name="Jennings E.C."/>
            <person name="Chiamaka E.L."/>
            <person name="Frigard R.A."/>
            <person name="Pippel M."/>
            <person name="Attardo G.M."/>
            <person name="Benoit J.B."/>
            <person name="Bornberg-Bauer E."/>
            <person name="Tobe S.S."/>
        </authorList>
    </citation>
    <scope>NUCLEOTIDE SEQUENCE</scope>
    <source>
        <strain evidence="3">Stay&amp;Tobe</strain>
    </source>
</reference>
<evidence type="ECO:0000256" key="1">
    <source>
        <dbReference type="SAM" id="MobiDB-lite"/>
    </source>
</evidence>
<accession>A0AAD8E6W5</accession>
<dbReference type="GO" id="GO:0008757">
    <property type="term" value="F:S-adenosylmethionine-dependent methyltransferase activity"/>
    <property type="evidence" value="ECO:0007669"/>
    <property type="project" value="UniProtKB-ARBA"/>
</dbReference>
<name>A0AAD8E6W5_DIPPU</name>
<feature type="compositionally biased region" description="Acidic residues" evidence="1">
    <location>
        <begin position="21"/>
        <end position="32"/>
    </location>
</feature>
<dbReference type="Proteomes" id="UP001233999">
    <property type="component" value="Unassembled WGS sequence"/>
</dbReference>
<feature type="region of interest" description="Disordered" evidence="1">
    <location>
        <begin position="1"/>
        <end position="45"/>
    </location>
</feature>
<feature type="domain" description="SET" evidence="2">
    <location>
        <begin position="85"/>
        <end position="157"/>
    </location>
</feature>
<dbReference type="InterPro" id="IPR001214">
    <property type="entry name" value="SET_dom"/>
</dbReference>
<evidence type="ECO:0000313" key="3">
    <source>
        <dbReference type="EMBL" id="KAJ9579358.1"/>
    </source>
</evidence>
<evidence type="ECO:0000259" key="2">
    <source>
        <dbReference type="Pfam" id="PF21549"/>
    </source>
</evidence>
<dbReference type="GO" id="GO:0008170">
    <property type="term" value="F:N-methyltransferase activity"/>
    <property type="evidence" value="ECO:0007669"/>
    <property type="project" value="UniProtKB-ARBA"/>
</dbReference>
<reference evidence="3" key="2">
    <citation type="submission" date="2023-05" db="EMBL/GenBank/DDBJ databases">
        <authorList>
            <person name="Fouks B."/>
        </authorList>
    </citation>
    <scope>NUCLEOTIDE SEQUENCE</scope>
    <source>
        <strain evidence="3">Stay&amp;Tobe</strain>
        <tissue evidence="3">Testes</tissue>
    </source>
</reference>